<accession>A0ABQ0C701</accession>
<evidence type="ECO:0008006" key="6">
    <source>
        <dbReference type="Google" id="ProtNLM"/>
    </source>
</evidence>
<protein>
    <recommendedName>
        <fullName evidence="6">Zinc protease</fullName>
    </recommendedName>
</protein>
<dbReference type="InterPro" id="IPR011249">
    <property type="entry name" value="Metalloenz_LuxS/M16"/>
</dbReference>
<dbReference type="InterPro" id="IPR050361">
    <property type="entry name" value="MPP/UQCRC_Complex"/>
</dbReference>
<evidence type="ECO:0000259" key="2">
    <source>
        <dbReference type="Pfam" id="PF00675"/>
    </source>
</evidence>
<comment type="caution">
    <text evidence="4">The sequence shown here is derived from an EMBL/GenBank/DDBJ whole genome shotgun (WGS) entry which is preliminary data.</text>
</comment>
<organism evidence="4 5">
    <name type="scientific">Candidatus Magnetaquiglobus chichijimensis</name>
    <dbReference type="NCBI Taxonomy" id="3141448"/>
    <lineage>
        <taxon>Bacteria</taxon>
        <taxon>Pseudomonadati</taxon>
        <taxon>Pseudomonadota</taxon>
        <taxon>Magnetococcia</taxon>
        <taxon>Magnetococcales</taxon>
        <taxon>Candidatus Magnetaquicoccaceae</taxon>
        <taxon>Candidatus Magnetaquiglobus</taxon>
    </lineage>
</organism>
<dbReference type="PANTHER" id="PTHR11851:SF224">
    <property type="entry name" value="PROCESSING PROTEASE"/>
    <property type="match status" value="1"/>
</dbReference>
<sequence length="461" mass="51561">MNAHRFHPWLWIILLWLGWVTVVEAAPAREREKVQTWVAENGLQVILIENHVNPMAEVRILAHGGSVHDPEGREGLASLTAWMFNEGGGELDSSAFQERLHYYGISMAADVGSDPIEIHLTSLSAHLDEAFARLGDALLRPRFDRADFERALRERSAELIKSEEDPAYRAARALTPMVYGAHPYARPTKGTLESVKRIELADIRNHHAATFRAPGMVMAVAGDITRERLEAYLNQHLGKLPREPGPFATPPKAKPVEKGAETHIEMDQPQTTVRMGVVAIDREDADFYALTVMNQMLGGGGLTSRLNQVVREERGLAYGIFSGFSPLAGRGPFTISTETKTESAREAIALIRAELKRMMDETITTEELRDVQRYLTGSFPLHLDGLDKLAETWCRIGFYQRGLDYLDTWPDKIRAVTQEDVQRVARRILNLDRLQTVTVGKTVKPVPDGQTKETAQDGKPD</sequence>
<feature type="domain" description="Peptidase M16 N-terminal" evidence="2">
    <location>
        <begin position="45"/>
        <end position="190"/>
    </location>
</feature>
<feature type="domain" description="Peptidase M16 C-terminal" evidence="3">
    <location>
        <begin position="198"/>
        <end position="373"/>
    </location>
</feature>
<dbReference type="Gene3D" id="3.30.830.10">
    <property type="entry name" value="Metalloenzyme, LuxS/M16 peptidase-like"/>
    <property type="match status" value="2"/>
</dbReference>
<feature type="region of interest" description="Disordered" evidence="1">
    <location>
        <begin position="442"/>
        <end position="461"/>
    </location>
</feature>
<evidence type="ECO:0000256" key="1">
    <source>
        <dbReference type="SAM" id="MobiDB-lite"/>
    </source>
</evidence>
<evidence type="ECO:0000259" key="3">
    <source>
        <dbReference type="Pfam" id="PF05193"/>
    </source>
</evidence>
<dbReference type="InterPro" id="IPR011765">
    <property type="entry name" value="Pept_M16_N"/>
</dbReference>
<dbReference type="EMBL" id="BAAFGK010000004">
    <property type="protein sequence ID" value="GAB0056663.1"/>
    <property type="molecule type" value="Genomic_DNA"/>
</dbReference>
<dbReference type="Pfam" id="PF00675">
    <property type="entry name" value="Peptidase_M16"/>
    <property type="match status" value="1"/>
</dbReference>
<feature type="compositionally biased region" description="Basic and acidic residues" evidence="1">
    <location>
        <begin position="450"/>
        <end position="461"/>
    </location>
</feature>
<dbReference type="SUPFAM" id="SSF63411">
    <property type="entry name" value="LuxS/MPP-like metallohydrolase"/>
    <property type="match status" value="2"/>
</dbReference>
<dbReference type="Proteomes" id="UP001628193">
    <property type="component" value="Unassembled WGS sequence"/>
</dbReference>
<dbReference type="PANTHER" id="PTHR11851">
    <property type="entry name" value="METALLOPROTEASE"/>
    <property type="match status" value="1"/>
</dbReference>
<keyword evidence="5" id="KW-1185">Reference proteome</keyword>
<dbReference type="InterPro" id="IPR007863">
    <property type="entry name" value="Peptidase_M16_C"/>
</dbReference>
<name>A0ABQ0C701_9PROT</name>
<reference evidence="4 5" key="1">
    <citation type="submission" date="2024-05" db="EMBL/GenBank/DDBJ databases">
        <authorList>
            <consortium name="Candidatus Magnetaquicoccaceae bacterium FCR-1 genome sequencing consortium"/>
            <person name="Shimoshige H."/>
            <person name="Shimamura S."/>
            <person name="Taoka A."/>
            <person name="Kobayashi H."/>
            <person name="Maekawa T."/>
        </authorList>
    </citation>
    <scope>NUCLEOTIDE SEQUENCE [LARGE SCALE GENOMIC DNA]</scope>
    <source>
        <strain evidence="4 5">FCR-1</strain>
    </source>
</reference>
<reference evidence="4 5" key="2">
    <citation type="submission" date="2024-09" db="EMBL/GenBank/DDBJ databases">
        <title>Draft genome sequence of Candidatus Magnetaquicoccaceae bacterium FCR-1.</title>
        <authorList>
            <person name="Shimoshige H."/>
            <person name="Shimamura S."/>
            <person name="Taoka A."/>
            <person name="Kobayashi H."/>
            <person name="Maekawa T."/>
        </authorList>
    </citation>
    <scope>NUCLEOTIDE SEQUENCE [LARGE SCALE GENOMIC DNA]</scope>
    <source>
        <strain evidence="4 5">FCR-1</strain>
    </source>
</reference>
<evidence type="ECO:0000313" key="5">
    <source>
        <dbReference type="Proteomes" id="UP001628193"/>
    </source>
</evidence>
<gene>
    <name evidence="4" type="ORF">SIID45300_00971</name>
</gene>
<dbReference type="RefSeq" id="WP_420904385.1">
    <property type="nucleotide sequence ID" value="NZ_BAAFGK010000004.1"/>
</dbReference>
<proteinExistence type="predicted"/>
<evidence type="ECO:0000313" key="4">
    <source>
        <dbReference type="EMBL" id="GAB0056663.1"/>
    </source>
</evidence>
<dbReference type="Pfam" id="PF05193">
    <property type="entry name" value="Peptidase_M16_C"/>
    <property type="match status" value="1"/>
</dbReference>